<reference evidence="3" key="1">
    <citation type="journal article" date="2019" name="Int. J. Syst. Evol. Microbiol.">
        <title>The Global Catalogue of Microorganisms (GCM) 10K type strain sequencing project: providing services to taxonomists for standard genome sequencing and annotation.</title>
        <authorList>
            <consortium name="The Broad Institute Genomics Platform"/>
            <consortium name="The Broad Institute Genome Sequencing Center for Infectious Disease"/>
            <person name="Wu L."/>
            <person name="Ma J."/>
        </authorList>
    </citation>
    <scope>NUCLEOTIDE SEQUENCE [LARGE SCALE GENOMIC DNA]</scope>
    <source>
        <strain evidence="3">JCM 3338</strain>
    </source>
</reference>
<dbReference type="RefSeq" id="WP_376870857.1">
    <property type="nucleotide sequence ID" value="NZ_JBHUHP010000001.1"/>
</dbReference>
<evidence type="ECO:0000313" key="3">
    <source>
        <dbReference type="Proteomes" id="UP001597402"/>
    </source>
</evidence>
<dbReference type="EMBL" id="JBHUHP010000001">
    <property type="protein sequence ID" value="MFD2090233.1"/>
    <property type="molecule type" value="Genomic_DNA"/>
</dbReference>
<comment type="caution">
    <text evidence="2">The sequence shown here is derived from an EMBL/GenBank/DDBJ whole genome shotgun (WGS) entry which is preliminary data.</text>
</comment>
<feature type="compositionally biased region" description="Gly residues" evidence="1">
    <location>
        <begin position="198"/>
        <end position="217"/>
    </location>
</feature>
<protein>
    <submittedName>
        <fullName evidence="2">TIGR04222 domain-containing membrane protein</fullName>
    </submittedName>
</protein>
<dbReference type="NCBIfam" id="TIGR04222">
    <property type="entry name" value="near_uncomplex"/>
    <property type="match status" value="1"/>
</dbReference>
<evidence type="ECO:0000256" key="1">
    <source>
        <dbReference type="SAM" id="MobiDB-lite"/>
    </source>
</evidence>
<proteinExistence type="predicted"/>
<name>A0ABW4X6K4_9ACTN</name>
<gene>
    <name evidence="2" type="ORF">ACFSHS_01480</name>
</gene>
<keyword evidence="3" id="KW-1185">Reference proteome</keyword>
<evidence type="ECO:0000313" key="2">
    <source>
        <dbReference type="EMBL" id="MFD2090233.1"/>
    </source>
</evidence>
<organism evidence="2 3">
    <name type="scientific">Blastococcus deserti</name>
    <dbReference type="NCBI Taxonomy" id="2259033"/>
    <lineage>
        <taxon>Bacteria</taxon>
        <taxon>Bacillati</taxon>
        <taxon>Actinomycetota</taxon>
        <taxon>Actinomycetes</taxon>
        <taxon>Geodermatophilales</taxon>
        <taxon>Geodermatophilaceae</taxon>
        <taxon>Blastococcus</taxon>
    </lineage>
</organism>
<dbReference type="Proteomes" id="UP001597402">
    <property type="component" value="Unassembled WGS sequence"/>
</dbReference>
<sequence length="217" mass="22509">MTTSGAAPPLGPCDLDLYDIAYLAGGLARLVDSALVAMVEAGRVRVHAPGQLAVAEPARRHPVEAAVLDAVGTRGHRSVDVILWRLRDDTRILAVGRRLVAEGLVSRWGTVLRRANRAPVPTTAGRRVLRSVLASPPTDPAWAGGRAVLVALHGRNGVDDALLRASLFEAFPVPTAKERAVGLRRRLDAARSDPFFAGRGGGTDAGGGGGGGDGGGR</sequence>
<dbReference type="InterPro" id="IPR026467">
    <property type="entry name" value="Ser/Gly_Cys_C_dom"/>
</dbReference>
<feature type="region of interest" description="Disordered" evidence="1">
    <location>
        <begin position="194"/>
        <end position="217"/>
    </location>
</feature>
<accession>A0ABW4X6K4</accession>